<keyword evidence="1" id="KW-0694">RNA-binding</keyword>
<dbReference type="PANTHER" id="PTHR10693">
    <property type="entry name" value="RAS GTPASE-ACTIVATING PROTEIN-BINDING PROTEIN"/>
    <property type="match status" value="1"/>
</dbReference>
<dbReference type="AlphaFoldDB" id="A0AAD4X6D0"/>
<dbReference type="EMBL" id="JAJJMB010016419">
    <property type="protein sequence ID" value="KAI3847301.1"/>
    <property type="molecule type" value="Genomic_DNA"/>
</dbReference>
<gene>
    <name evidence="4" type="ORF">MKW98_022434</name>
</gene>
<keyword evidence="5" id="KW-1185">Reference proteome</keyword>
<organism evidence="4 5">
    <name type="scientific">Papaver atlanticum</name>
    <dbReference type="NCBI Taxonomy" id="357466"/>
    <lineage>
        <taxon>Eukaryota</taxon>
        <taxon>Viridiplantae</taxon>
        <taxon>Streptophyta</taxon>
        <taxon>Embryophyta</taxon>
        <taxon>Tracheophyta</taxon>
        <taxon>Spermatophyta</taxon>
        <taxon>Magnoliopsida</taxon>
        <taxon>Ranunculales</taxon>
        <taxon>Papaveraceae</taxon>
        <taxon>Papaveroideae</taxon>
        <taxon>Papaver</taxon>
    </lineage>
</organism>
<proteinExistence type="predicted"/>
<feature type="domain" description="NTF2" evidence="3">
    <location>
        <begin position="200"/>
        <end position="311"/>
    </location>
</feature>
<dbReference type="Gene3D" id="3.10.450.50">
    <property type="match status" value="2"/>
</dbReference>
<feature type="compositionally biased region" description="Low complexity" evidence="2">
    <location>
        <begin position="374"/>
        <end position="389"/>
    </location>
</feature>
<evidence type="ECO:0000313" key="5">
    <source>
        <dbReference type="Proteomes" id="UP001202328"/>
    </source>
</evidence>
<dbReference type="Pfam" id="PF02136">
    <property type="entry name" value="NTF2"/>
    <property type="match status" value="2"/>
</dbReference>
<comment type="caution">
    <text evidence="4">The sequence shown here is derived from an EMBL/GenBank/DDBJ whole genome shotgun (WGS) entry which is preliminary data.</text>
</comment>
<dbReference type="Proteomes" id="UP001202328">
    <property type="component" value="Unassembled WGS sequence"/>
</dbReference>
<feature type="non-terminal residue" evidence="4">
    <location>
        <position position="389"/>
    </location>
</feature>
<dbReference type="GO" id="GO:0005829">
    <property type="term" value="C:cytosol"/>
    <property type="evidence" value="ECO:0007669"/>
    <property type="project" value="TreeGrafter"/>
</dbReference>
<dbReference type="InterPro" id="IPR018222">
    <property type="entry name" value="Nuclear_transport_factor_2_euk"/>
</dbReference>
<dbReference type="PROSITE" id="PS50177">
    <property type="entry name" value="NTF2_DOMAIN"/>
    <property type="match status" value="2"/>
</dbReference>
<evidence type="ECO:0000259" key="3">
    <source>
        <dbReference type="PROSITE" id="PS50177"/>
    </source>
</evidence>
<dbReference type="InterPro" id="IPR039539">
    <property type="entry name" value="Ras_GTPase_bind_prot"/>
</dbReference>
<dbReference type="InterPro" id="IPR002075">
    <property type="entry name" value="NTF2_dom"/>
</dbReference>
<dbReference type="PANTHER" id="PTHR10693:SF20">
    <property type="entry name" value="AT27578P"/>
    <property type="match status" value="1"/>
</dbReference>
<name>A0AAD4X6D0_9MAGN</name>
<dbReference type="SUPFAM" id="SSF54427">
    <property type="entry name" value="NTF2-like"/>
    <property type="match status" value="2"/>
</dbReference>
<dbReference type="InterPro" id="IPR032710">
    <property type="entry name" value="NTF2-like_dom_sf"/>
</dbReference>
<evidence type="ECO:0000256" key="2">
    <source>
        <dbReference type="SAM" id="MobiDB-lite"/>
    </source>
</evidence>
<reference evidence="4" key="1">
    <citation type="submission" date="2022-04" db="EMBL/GenBank/DDBJ databases">
        <title>A functionally conserved STORR gene fusion in Papaver species that diverged 16.8 million years ago.</title>
        <authorList>
            <person name="Catania T."/>
        </authorList>
    </citation>
    <scope>NUCLEOTIDE SEQUENCE</scope>
    <source>
        <strain evidence="4">S-188037</strain>
    </source>
</reference>
<accession>A0AAD4X6D0</accession>
<evidence type="ECO:0000256" key="1">
    <source>
        <dbReference type="ARBA" id="ARBA00022884"/>
    </source>
</evidence>
<feature type="compositionally biased region" description="Low complexity" evidence="2">
    <location>
        <begin position="334"/>
        <end position="357"/>
    </location>
</feature>
<feature type="domain" description="NTF2" evidence="3">
    <location>
        <begin position="41"/>
        <end position="167"/>
    </location>
</feature>
<evidence type="ECO:0000313" key="4">
    <source>
        <dbReference type="EMBL" id="KAI3847301.1"/>
    </source>
</evidence>
<sequence>SDFSLFSSSNSCENPKFTATDRWFQRKMSTLTKQHLKIQKYARRIITRYYSCLEQTSPTGIDTYFRPVSKVSRLNKEWIMVHLEPMQLDDKQDVAMDLEQRTKQFIQLKGASISSIDAHPTDTGEGIIVLIIGCAEFEGEPMKYAQSVLLNIDELGEFYIHRDVLRFVDIEKTTYPDQIDQQLQKFDFLGAELRPRDLVVGRAFMDQYIEMTRAAPQNLDKFYFENSVVYRGNADGPLTSSTTLKGIQDLIGTQRMELSISSVDTYFSLKGLAIVILVTGMQNGKLFAESFLLTPKDSCYSYCVFQDIQRFFEPDQALPTASVPDTPTPPQDPAAPTATPSVPSVPTATPPVLSAPTATPPVPSAPTATPPVPAWATATRPVPAWPTAT</sequence>
<feature type="region of interest" description="Disordered" evidence="2">
    <location>
        <begin position="318"/>
        <end position="389"/>
    </location>
</feature>
<protein>
    <recommendedName>
        <fullName evidence="3">NTF2 domain-containing protein</fullName>
    </recommendedName>
</protein>
<dbReference type="GO" id="GO:1990904">
    <property type="term" value="C:ribonucleoprotein complex"/>
    <property type="evidence" value="ECO:0007669"/>
    <property type="project" value="TreeGrafter"/>
</dbReference>
<dbReference type="GO" id="GO:0003729">
    <property type="term" value="F:mRNA binding"/>
    <property type="evidence" value="ECO:0007669"/>
    <property type="project" value="TreeGrafter"/>
</dbReference>
<feature type="compositionally biased region" description="Pro residues" evidence="2">
    <location>
        <begin position="358"/>
        <end position="373"/>
    </location>
</feature>